<feature type="compositionally biased region" description="Basic and acidic residues" evidence="1">
    <location>
        <begin position="154"/>
        <end position="163"/>
    </location>
</feature>
<reference evidence="2 3" key="1">
    <citation type="submission" date="2023-12" db="EMBL/GenBank/DDBJ databases">
        <title>A high-quality genome assembly for Dillenia turbinata (Dilleniales).</title>
        <authorList>
            <person name="Chanderbali A."/>
        </authorList>
    </citation>
    <scope>NUCLEOTIDE SEQUENCE [LARGE SCALE GENOMIC DNA]</scope>
    <source>
        <strain evidence="2">LSX21</strain>
        <tissue evidence="2">Leaf</tissue>
    </source>
</reference>
<feature type="region of interest" description="Disordered" evidence="1">
    <location>
        <begin position="130"/>
        <end position="163"/>
    </location>
</feature>
<accession>A0AAN8V4T6</accession>
<dbReference type="EMBL" id="JBAMMX010000018">
    <property type="protein sequence ID" value="KAK6923586.1"/>
    <property type="molecule type" value="Genomic_DNA"/>
</dbReference>
<dbReference type="Proteomes" id="UP001370490">
    <property type="component" value="Unassembled WGS sequence"/>
</dbReference>
<sequence length="163" mass="18796">MSPSQQLYLVLGRLWLYERKPAGEKSLSLPVRGHTPVRPQKRKSQCILLSRRSLEWECSGGPPVLRQHLEVHLVVLHETRDIPHSMAWNLSLIHSARPSRRGTLSHYHLPPFLSSRLFTHEDRRMYARLQLPDQSPGQTNSPPRRIVLCPPDPYRAKELPGDP</sequence>
<evidence type="ECO:0000313" key="3">
    <source>
        <dbReference type="Proteomes" id="UP001370490"/>
    </source>
</evidence>
<keyword evidence="3" id="KW-1185">Reference proteome</keyword>
<dbReference type="AlphaFoldDB" id="A0AAN8V4T6"/>
<evidence type="ECO:0000256" key="1">
    <source>
        <dbReference type="SAM" id="MobiDB-lite"/>
    </source>
</evidence>
<proteinExistence type="predicted"/>
<evidence type="ECO:0000313" key="2">
    <source>
        <dbReference type="EMBL" id="KAK6923586.1"/>
    </source>
</evidence>
<feature type="compositionally biased region" description="Polar residues" evidence="1">
    <location>
        <begin position="132"/>
        <end position="142"/>
    </location>
</feature>
<gene>
    <name evidence="2" type="ORF">RJ641_011890</name>
</gene>
<protein>
    <submittedName>
        <fullName evidence="2">Uncharacterized protein</fullName>
    </submittedName>
</protein>
<name>A0AAN8V4T6_9MAGN</name>
<organism evidence="2 3">
    <name type="scientific">Dillenia turbinata</name>
    <dbReference type="NCBI Taxonomy" id="194707"/>
    <lineage>
        <taxon>Eukaryota</taxon>
        <taxon>Viridiplantae</taxon>
        <taxon>Streptophyta</taxon>
        <taxon>Embryophyta</taxon>
        <taxon>Tracheophyta</taxon>
        <taxon>Spermatophyta</taxon>
        <taxon>Magnoliopsida</taxon>
        <taxon>eudicotyledons</taxon>
        <taxon>Gunneridae</taxon>
        <taxon>Pentapetalae</taxon>
        <taxon>Dilleniales</taxon>
        <taxon>Dilleniaceae</taxon>
        <taxon>Dillenia</taxon>
    </lineage>
</organism>
<comment type="caution">
    <text evidence="2">The sequence shown here is derived from an EMBL/GenBank/DDBJ whole genome shotgun (WGS) entry which is preliminary data.</text>
</comment>